<feature type="compositionally biased region" description="Basic and acidic residues" evidence="1">
    <location>
        <begin position="134"/>
        <end position="143"/>
    </location>
</feature>
<dbReference type="EMBL" id="CP000393">
    <property type="protein sequence ID" value="ABG51949.1"/>
    <property type="molecule type" value="Genomic_DNA"/>
</dbReference>
<name>Q110X5_TRIEI</name>
<dbReference type="STRING" id="203124.Tery_2766"/>
<feature type="compositionally biased region" description="Polar residues" evidence="1">
    <location>
        <begin position="115"/>
        <end position="128"/>
    </location>
</feature>
<dbReference type="OrthoDB" id="9764216at2"/>
<dbReference type="HOGENOM" id="CLU_789492_0_0_3"/>
<dbReference type="AlphaFoldDB" id="Q110X5"/>
<proteinExistence type="predicted"/>
<dbReference type="PANTHER" id="PTHR39338">
    <property type="entry name" value="BLL5662 PROTEIN-RELATED"/>
    <property type="match status" value="1"/>
</dbReference>
<evidence type="ECO:0000256" key="1">
    <source>
        <dbReference type="SAM" id="MobiDB-lite"/>
    </source>
</evidence>
<dbReference type="PANTHER" id="PTHR39338:SF7">
    <property type="entry name" value="BLL6692 PROTEIN"/>
    <property type="match status" value="1"/>
</dbReference>
<protein>
    <recommendedName>
        <fullName evidence="3">VWA containing CoxE-like</fullName>
    </recommendedName>
</protein>
<reference evidence="2" key="1">
    <citation type="submission" date="2006-06" db="EMBL/GenBank/DDBJ databases">
        <title>Complete sequence of Trichodesmium erythraeum IMS101.</title>
        <authorList>
            <consortium name="US DOE Joint Genome Institute"/>
            <person name="Copeland A."/>
            <person name="Lucas S."/>
            <person name="Lapidus A."/>
            <person name="Barry K."/>
            <person name="Detter J.C."/>
            <person name="Glavina del Rio T."/>
            <person name="Hammon N."/>
            <person name="Israni S."/>
            <person name="Dalin E."/>
            <person name="Tice H."/>
            <person name="Pitluck S."/>
            <person name="Kiss H."/>
            <person name="Munk A.C."/>
            <person name="Brettin T."/>
            <person name="Bruce D."/>
            <person name="Han C."/>
            <person name="Tapia R."/>
            <person name="Gilna P."/>
            <person name="Schmutz J."/>
            <person name="Larimer F."/>
            <person name="Land M."/>
            <person name="Hauser L."/>
            <person name="Kyrpides N."/>
            <person name="Kim E."/>
            <person name="Richardson P."/>
        </authorList>
    </citation>
    <scope>NUCLEOTIDE SEQUENCE [LARGE SCALE GENOMIC DNA]</scope>
    <source>
        <strain evidence="2">IMS101</strain>
    </source>
</reference>
<organism evidence="2">
    <name type="scientific">Trichodesmium erythraeum (strain IMS101)</name>
    <dbReference type="NCBI Taxonomy" id="203124"/>
    <lineage>
        <taxon>Bacteria</taxon>
        <taxon>Bacillati</taxon>
        <taxon>Cyanobacteriota</taxon>
        <taxon>Cyanophyceae</taxon>
        <taxon>Oscillatoriophycideae</taxon>
        <taxon>Oscillatoriales</taxon>
        <taxon>Microcoleaceae</taxon>
        <taxon>Trichodesmium</taxon>
    </lineage>
</organism>
<evidence type="ECO:0008006" key="3">
    <source>
        <dbReference type="Google" id="ProtNLM"/>
    </source>
</evidence>
<feature type="region of interest" description="Disordered" evidence="1">
    <location>
        <begin position="80"/>
        <end position="128"/>
    </location>
</feature>
<dbReference type="eggNOG" id="COG3825">
    <property type="taxonomic scope" value="Bacteria"/>
</dbReference>
<dbReference type="KEGG" id="ter:Tery_2766"/>
<gene>
    <name evidence="2" type="ordered locus">Tery_2766</name>
</gene>
<dbReference type="RefSeq" id="WP_011612310.1">
    <property type="nucleotide sequence ID" value="NC_008312.1"/>
</dbReference>
<accession>Q110X5</accession>
<evidence type="ECO:0000313" key="2">
    <source>
        <dbReference type="EMBL" id="ABG51949.1"/>
    </source>
</evidence>
<sequence>MNVVEEVPLLKVLLSLFYSLRQYGLPLGVEDYMLVLRALQGGFGIGDRDSLERLCCTLWTKSEQEARLLHQLLGRAITNAPSSAELPQPVEDTPNPSPTSASTRPVSKESEEVMDSSTLPSTATPVRNISEQLEEKAPLKEPEIPVSKPSPLTDIPLEIDEPELVIQAIRHYNRSNEMISEYQDLAAQYLPVTPRQIKQSWRFLSRSVPQGISDKLNVPATVAKICQQCILIEAVLMPNYVNRVKLVLLVDQGGSMIPFHHLSRQLIDKARRGGNIEQASVYYFYNYPEIYFYSDPTRLKAQLITDILGAIDERAGVLMVSDAGAARSNYNPERIECTQRFIEQLRQSVRYYAWLNPMPNDSWQGTTAGEIARFVPMFEMSPQGFNAAINALRGRYVYGKDFYELSRQKSL</sequence>
<feature type="region of interest" description="Disordered" evidence="1">
    <location>
        <begin position="134"/>
        <end position="153"/>
    </location>
</feature>